<sequence>MSREIPLSDFPKGQALVYKSYIKRVKRDYSYSPYQPQYNSELPQKPRQSWKGKDARNVEKLKPHDDRKMSHELKKASATASKPQIQERLIHVSKQAVYNSTKRQMHSVSNI</sequence>
<proteinExistence type="predicted"/>
<protein>
    <submittedName>
        <fullName evidence="2">Uncharacterized protein</fullName>
    </submittedName>
</protein>
<keyword evidence="3" id="KW-1185">Reference proteome</keyword>
<name>A0A4Y2AMI2_ARAVE</name>
<gene>
    <name evidence="2" type="ORF">AVEN_83160_1</name>
</gene>
<evidence type="ECO:0000256" key="1">
    <source>
        <dbReference type="SAM" id="MobiDB-lite"/>
    </source>
</evidence>
<organism evidence="2 3">
    <name type="scientific">Araneus ventricosus</name>
    <name type="common">Orbweaver spider</name>
    <name type="synonym">Epeira ventricosa</name>
    <dbReference type="NCBI Taxonomy" id="182803"/>
    <lineage>
        <taxon>Eukaryota</taxon>
        <taxon>Metazoa</taxon>
        <taxon>Ecdysozoa</taxon>
        <taxon>Arthropoda</taxon>
        <taxon>Chelicerata</taxon>
        <taxon>Arachnida</taxon>
        <taxon>Araneae</taxon>
        <taxon>Araneomorphae</taxon>
        <taxon>Entelegynae</taxon>
        <taxon>Araneoidea</taxon>
        <taxon>Araneidae</taxon>
        <taxon>Araneus</taxon>
    </lineage>
</organism>
<comment type="caution">
    <text evidence="2">The sequence shown here is derived from an EMBL/GenBank/DDBJ whole genome shotgun (WGS) entry which is preliminary data.</text>
</comment>
<dbReference type="Proteomes" id="UP000499080">
    <property type="component" value="Unassembled WGS sequence"/>
</dbReference>
<dbReference type="AlphaFoldDB" id="A0A4Y2AMI2"/>
<feature type="region of interest" description="Disordered" evidence="1">
    <location>
        <begin position="32"/>
        <end position="83"/>
    </location>
</feature>
<evidence type="ECO:0000313" key="2">
    <source>
        <dbReference type="EMBL" id="GBL81092.1"/>
    </source>
</evidence>
<dbReference type="EMBL" id="BGPR01000024">
    <property type="protein sequence ID" value="GBL81092.1"/>
    <property type="molecule type" value="Genomic_DNA"/>
</dbReference>
<reference evidence="2 3" key="1">
    <citation type="journal article" date="2019" name="Sci. Rep.">
        <title>Orb-weaving spider Araneus ventricosus genome elucidates the spidroin gene catalogue.</title>
        <authorList>
            <person name="Kono N."/>
            <person name="Nakamura H."/>
            <person name="Ohtoshi R."/>
            <person name="Moran D.A.P."/>
            <person name="Shinohara A."/>
            <person name="Yoshida Y."/>
            <person name="Fujiwara M."/>
            <person name="Mori M."/>
            <person name="Tomita M."/>
            <person name="Arakawa K."/>
        </authorList>
    </citation>
    <scope>NUCLEOTIDE SEQUENCE [LARGE SCALE GENOMIC DNA]</scope>
</reference>
<accession>A0A4Y2AMI2</accession>
<feature type="compositionally biased region" description="Basic and acidic residues" evidence="1">
    <location>
        <begin position="51"/>
        <end position="75"/>
    </location>
</feature>
<evidence type="ECO:0000313" key="3">
    <source>
        <dbReference type="Proteomes" id="UP000499080"/>
    </source>
</evidence>